<dbReference type="CDD" id="cd22647">
    <property type="entry name" value="CTF3_NTD_HEAT"/>
    <property type="match status" value="1"/>
</dbReference>
<name>A0A507QM17_MONPU</name>
<dbReference type="EMBL" id="VIFY01000147">
    <property type="protein sequence ID" value="TQB69548.1"/>
    <property type="molecule type" value="Genomic_DNA"/>
</dbReference>
<proteinExistence type="inferred from homology"/>
<keyword evidence="4" id="KW-0158">Chromosome</keyword>
<keyword evidence="6" id="KW-0137">Centromere</keyword>
<evidence type="ECO:0000256" key="6">
    <source>
        <dbReference type="ARBA" id="ARBA00023328"/>
    </source>
</evidence>
<dbReference type="Pfam" id="PF07778">
    <property type="entry name" value="CENP-I"/>
    <property type="match status" value="1"/>
</dbReference>
<evidence type="ECO:0000313" key="8">
    <source>
        <dbReference type="Proteomes" id="UP000319663"/>
    </source>
</evidence>
<dbReference type="OrthoDB" id="378564at2759"/>
<dbReference type="GO" id="GO:0005634">
    <property type="term" value="C:nucleus"/>
    <property type="evidence" value="ECO:0007669"/>
    <property type="project" value="UniProtKB-SubCell"/>
</dbReference>
<keyword evidence="5" id="KW-0539">Nucleus</keyword>
<accession>A0A507QM17</accession>
<dbReference type="GO" id="GO:0000939">
    <property type="term" value="C:inner kinetochore"/>
    <property type="evidence" value="ECO:0007669"/>
    <property type="project" value="TreeGrafter"/>
</dbReference>
<evidence type="ECO:0008006" key="9">
    <source>
        <dbReference type="Google" id="ProtNLM"/>
    </source>
</evidence>
<reference evidence="7 8" key="1">
    <citation type="submission" date="2019-06" db="EMBL/GenBank/DDBJ databases">
        <title>Wine fermentation using esterase from Monascus purpureus.</title>
        <authorList>
            <person name="Geng C."/>
            <person name="Zhang Y."/>
        </authorList>
    </citation>
    <scope>NUCLEOTIDE SEQUENCE [LARGE SCALE GENOMIC DNA]</scope>
    <source>
        <strain evidence="7">HQ1</strain>
    </source>
</reference>
<evidence type="ECO:0000256" key="2">
    <source>
        <dbReference type="ARBA" id="ARBA00004584"/>
    </source>
</evidence>
<dbReference type="InterPro" id="IPR012485">
    <property type="entry name" value="CENP-I"/>
</dbReference>
<sequence length="726" mass="82363">MDTDAEWQPKDLLDAVEHLEAVAFVPPKQRYTDAGKLAKTIASYAYEDGIPPAALNSLINILTKNNALDQSAITTLAKNLYPLGKVPSKLVTRVVSCLGPSKNKPSTATQALLLRWLILVYDYLEDRNHLFKLYAALFNFLDMISLRKSLCHLLSIITRRKHVKPFRVQAVMELLRNSGGDEKELLGLLRVFKNYYPDIIVGDLGGLRRTGGFFFKHPDPEWPDHMKRLQDKNAQRSAESQPSSFQVVRRGGFKRSKIEVVIPSMQTSRVSRNHTSLEELRGISHFVEKLDKIELPNQIISALGDGLGQKYLSLVQSELANQRLEDWLEGFLNDKLESIRDDTDDDPETLTYVLTLAVDYARLLKETPAALLSFLKLYLPLWNGKDNRDQVFGLLEYLPIEPYESVRNDYFAPLEAAVLDDMLHSRATLLDFYTSLIRQWGVKLRTWPSSFTSEEPKPLTHLISYAELLALSTLESPPIVNDSEDAEKTRPAVLSVIEFYSVLAELFSHASVNESIRLTIPLAPTVYSVAFTPISSLLSILSSVLSVYKLSFEESLTSEVLQERLYPTELVGQFNGYVMDICNLVWRNRALNTEDADARGCLIPEMTVTALTQYVRDVNETARERKREFPFHYKLPLLFSVSHHVALCNFSAASFADFEDENDANESRPRLRKPVTQKALNSLEKEGGVKITWQDYRVRMLDWLDGIGSHGIPSLMRSTMKALRKE</sequence>
<evidence type="ECO:0000256" key="1">
    <source>
        <dbReference type="ARBA" id="ARBA00004123"/>
    </source>
</evidence>
<protein>
    <recommendedName>
        <fullName evidence="9">Centromere protein I</fullName>
    </recommendedName>
</protein>
<gene>
    <name evidence="7" type="ORF">MPDQ_001677</name>
</gene>
<dbReference type="PANTHER" id="PTHR48208:SF2">
    <property type="entry name" value="CENTROMERE PROTEIN I"/>
    <property type="match status" value="1"/>
</dbReference>
<dbReference type="GO" id="GO:0034080">
    <property type="term" value="P:CENP-A containing chromatin assembly"/>
    <property type="evidence" value="ECO:0007669"/>
    <property type="project" value="TreeGrafter"/>
</dbReference>
<organism evidence="7 8">
    <name type="scientific">Monascus purpureus</name>
    <name type="common">Red mold</name>
    <name type="synonym">Monascus anka</name>
    <dbReference type="NCBI Taxonomy" id="5098"/>
    <lineage>
        <taxon>Eukaryota</taxon>
        <taxon>Fungi</taxon>
        <taxon>Dikarya</taxon>
        <taxon>Ascomycota</taxon>
        <taxon>Pezizomycotina</taxon>
        <taxon>Eurotiomycetes</taxon>
        <taxon>Eurotiomycetidae</taxon>
        <taxon>Eurotiales</taxon>
        <taxon>Aspergillaceae</taxon>
        <taxon>Monascus</taxon>
    </lineage>
</organism>
<evidence type="ECO:0000256" key="3">
    <source>
        <dbReference type="ARBA" id="ARBA00005470"/>
    </source>
</evidence>
<comment type="similarity">
    <text evidence="3">Belongs to the CENP-I/CTF3 family.</text>
</comment>
<dbReference type="AlphaFoldDB" id="A0A507QM17"/>
<comment type="subcellular location">
    <subcellularLocation>
        <location evidence="2">Chromosome</location>
        <location evidence="2">Centromere</location>
    </subcellularLocation>
    <subcellularLocation>
        <location evidence="1">Nucleus</location>
    </subcellularLocation>
</comment>
<dbReference type="GO" id="GO:0000070">
    <property type="term" value="P:mitotic sister chromatid segregation"/>
    <property type="evidence" value="ECO:0007669"/>
    <property type="project" value="TreeGrafter"/>
</dbReference>
<dbReference type="STRING" id="5098.A0A507QM17"/>
<keyword evidence="8" id="KW-1185">Reference proteome</keyword>
<evidence type="ECO:0000256" key="4">
    <source>
        <dbReference type="ARBA" id="ARBA00022454"/>
    </source>
</evidence>
<dbReference type="Proteomes" id="UP000319663">
    <property type="component" value="Unassembled WGS sequence"/>
</dbReference>
<evidence type="ECO:0000256" key="5">
    <source>
        <dbReference type="ARBA" id="ARBA00023242"/>
    </source>
</evidence>
<evidence type="ECO:0000313" key="7">
    <source>
        <dbReference type="EMBL" id="TQB69548.1"/>
    </source>
</evidence>
<comment type="caution">
    <text evidence="7">The sequence shown here is derived from an EMBL/GenBank/DDBJ whole genome shotgun (WGS) entry which is preliminary data.</text>
</comment>
<dbReference type="PANTHER" id="PTHR48208">
    <property type="entry name" value="CENTROMERE PROTEIN I"/>
    <property type="match status" value="1"/>
</dbReference>